<dbReference type="AlphaFoldDB" id="A0A329BNF5"/>
<evidence type="ECO:0000256" key="6">
    <source>
        <dbReference type="SAM" id="Phobius"/>
    </source>
</evidence>
<feature type="transmembrane region" description="Helical" evidence="6">
    <location>
        <begin position="141"/>
        <end position="161"/>
    </location>
</feature>
<evidence type="ECO:0000259" key="7">
    <source>
        <dbReference type="Pfam" id="PF00884"/>
    </source>
</evidence>
<comment type="caution">
    <text evidence="8">The sequence shown here is derived from an EMBL/GenBank/DDBJ whole genome shotgun (WGS) entry which is preliminary data.</text>
</comment>
<keyword evidence="8" id="KW-0808">Transferase</keyword>
<evidence type="ECO:0000256" key="1">
    <source>
        <dbReference type="ARBA" id="ARBA00004651"/>
    </source>
</evidence>
<dbReference type="EMBL" id="QLTK01000020">
    <property type="protein sequence ID" value="RAS23420.1"/>
    <property type="molecule type" value="Genomic_DNA"/>
</dbReference>
<dbReference type="PANTHER" id="PTHR47371:SF3">
    <property type="entry name" value="PHOSPHOGLYCEROL TRANSFERASE I"/>
    <property type="match status" value="1"/>
</dbReference>
<sequence length="511" mass="55662">MQATLALNLIAAAGLSLLSEAIALPRASLRRSPVSFALHLAAIALIYSLVLLATGRVRFSAFAAIALVALLAGVSNAKYASLQEPFVFTDLSLFSQLFSHPRLYLPFLSVATVAAIAIGVAVVIVGFLAETPLAQRPVGALALLGCAGLAVAYLCAARLPLTLNPADDQKRHGFFSVFVAYLLNGMQPSTARRLQAALAAGPFASGTPQSAPDVILIQSESFFDARRLAPSIDRAILKHFDSARRESVQHGELTVPAWGANTMRTEFAVLTGVDQQQLGYARFYPYAFVCRACASLASWFKRGGYKTLVIHPYYADFFGRERAFKHLQIDRFIDIEAFADAPRAGPYVSDTAVAASIVAALDEPRNQPAFIFSMTMENHGPLHLERVEAGEGAAFHALGDDPRWRDLTAYLRHLANADAMLGHLIAALRARRRETVLCFYGDHVPALPHVFVDLGYEPSRSDYFIWRNYGDAPAIRKDLCAEQLGLALVRSLEPVRPRGKPAHTLYPTTEQ</sequence>
<keyword evidence="2" id="KW-1003">Cell membrane</keyword>
<gene>
    <name evidence="8" type="ORF">BX591_12026</name>
</gene>
<dbReference type="RefSeq" id="WP_111933892.1">
    <property type="nucleotide sequence ID" value="NZ_CADFFP010000022.1"/>
</dbReference>
<feature type="transmembrane region" description="Helical" evidence="6">
    <location>
        <begin position="33"/>
        <end position="52"/>
    </location>
</feature>
<dbReference type="OrthoDB" id="5363296at2"/>
<accession>A0A329BNF5</accession>
<dbReference type="GO" id="GO:0005886">
    <property type="term" value="C:plasma membrane"/>
    <property type="evidence" value="ECO:0007669"/>
    <property type="project" value="UniProtKB-SubCell"/>
</dbReference>
<dbReference type="Proteomes" id="UP000248918">
    <property type="component" value="Unassembled WGS sequence"/>
</dbReference>
<evidence type="ECO:0000256" key="4">
    <source>
        <dbReference type="ARBA" id="ARBA00022989"/>
    </source>
</evidence>
<keyword evidence="3 6" id="KW-0812">Transmembrane</keyword>
<name>A0A329BNF5_9BURK</name>
<reference evidence="8 9" key="1">
    <citation type="submission" date="2018-06" db="EMBL/GenBank/DDBJ databases">
        <title>Genomic Encyclopedia of Type Strains, Phase III (KMG-III): the genomes of soil and plant-associated and newly described type strains.</title>
        <authorList>
            <person name="Whitman W."/>
        </authorList>
    </citation>
    <scope>NUCLEOTIDE SEQUENCE [LARGE SCALE GENOMIC DNA]</scope>
    <source>
        <strain evidence="8 9">LMG 23644</strain>
    </source>
</reference>
<dbReference type="SUPFAM" id="SSF53649">
    <property type="entry name" value="Alkaline phosphatase-like"/>
    <property type="match status" value="1"/>
</dbReference>
<dbReference type="PANTHER" id="PTHR47371">
    <property type="entry name" value="LIPOTEICHOIC ACID SYNTHASE"/>
    <property type="match status" value="1"/>
</dbReference>
<dbReference type="InterPro" id="IPR000917">
    <property type="entry name" value="Sulfatase_N"/>
</dbReference>
<dbReference type="InterPro" id="IPR050448">
    <property type="entry name" value="OpgB/LTA_synthase_biosynth"/>
</dbReference>
<dbReference type="InterPro" id="IPR017850">
    <property type="entry name" value="Alkaline_phosphatase_core_sf"/>
</dbReference>
<organism evidence="8 9">
    <name type="scientific">Paraburkholderia bryophila</name>
    <dbReference type="NCBI Taxonomy" id="420952"/>
    <lineage>
        <taxon>Bacteria</taxon>
        <taxon>Pseudomonadati</taxon>
        <taxon>Pseudomonadota</taxon>
        <taxon>Betaproteobacteria</taxon>
        <taxon>Burkholderiales</taxon>
        <taxon>Burkholderiaceae</taxon>
        <taxon>Paraburkholderia</taxon>
    </lineage>
</organism>
<feature type="transmembrane region" description="Helical" evidence="6">
    <location>
        <begin position="59"/>
        <end position="77"/>
    </location>
</feature>
<evidence type="ECO:0000256" key="3">
    <source>
        <dbReference type="ARBA" id="ARBA00022692"/>
    </source>
</evidence>
<evidence type="ECO:0000313" key="8">
    <source>
        <dbReference type="EMBL" id="RAS23420.1"/>
    </source>
</evidence>
<dbReference type="Pfam" id="PF00884">
    <property type="entry name" value="Sulfatase"/>
    <property type="match status" value="1"/>
</dbReference>
<proteinExistence type="predicted"/>
<comment type="subcellular location">
    <subcellularLocation>
        <location evidence="1">Cell membrane</location>
        <topology evidence="1">Multi-pass membrane protein</topology>
    </subcellularLocation>
</comment>
<dbReference type="Gene3D" id="3.40.720.10">
    <property type="entry name" value="Alkaline Phosphatase, subunit A"/>
    <property type="match status" value="1"/>
</dbReference>
<evidence type="ECO:0000256" key="2">
    <source>
        <dbReference type="ARBA" id="ARBA00022475"/>
    </source>
</evidence>
<feature type="transmembrane region" description="Helical" evidence="6">
    <location>
        <begin position="103"/>
        <end position="129"/>
    </location>
</feature>
<evidence type="ECO:0000313" key="9">
    <source>
        <dbReference type="Proteomes" id="UP000248918"/>
    </source>
</evidence>
<protein>
    <submittedName>
        <fullName evidence="8">Phosphoglycerol transferase MdoB-like AlkP superfamily enzyme</fullName>
    </submittedName>
</protein>
<evidence type="ECO:0000256" key="5">
    <source>
        <dbReference type="ARBA" id="ARBA00023136"/>
    </source>
</evidence>
<keyword evidence="4 6" id="KW-1133">Transmembrane helix</keyword>
<dbReference type="CDD" id="cd16015">
    <property type="entry name" value="LTA_synthase"/>
    <property type="match status" value="1"/>
</dbReference>
<dbReference type="GO" id="GO:0016740">
    <property type="term" value="F:transferase activity"/>
    <property type="evidence" value="ECO:0007669"/>
    <property type="project" value="UniProtKB-KW"/>
</dbReference>
<keyword evidence="5 6" id="KW-0472">Membrane</keyword>
<feature type="domain" description="Sulfatase N-terminal" evidence="7">
    <location>
        <begin position="212"/>
        <end position="474"/>
    </location>
</feature>